<evidence type="ECO:0000256" key="6">
    <source>
        <dbReference type="ARBA" id="ARBA00022723"/>
    </source>
</evidence>
<evidence type="ECO:0000259" key="11">
    <source>
        <dbReference type="Pfam" id="PF07992"/>
    </source>
</evidence>
<evidence type="ECO:0000259" key="10">
    <source>
        <dbReference type="Pfam" id="PF00724"/>
    </source>
</evidence>
<reference evidence="12 13" key="2">
    <citation type="submission" date="2024-08" db="EMBL/GenBank/DDBJ databases">
        <title>Phylogenomic analyses of a clade within the roseobacter group suggest taxonomic reassignments of species of the genera Aestuariivita, Citreicella, Loktanella, Nautella, Pelagibaca, Ruegeria, Thalassobius, Thiobacimonas and Tropicibacter, and the proposal o.</title>
        <authorList>
            <person name="Jeon C.O."/>
        </authorList>
    </citation>
    <scope>NUCLEOTIDE SEQUENCE [LARGE SCALE GENOMIC DNA]</scope>
    <source>
        <strain evidence="12 13">SS1-5</strain>
        <plasmid evidence="12 13">pSS1-5</plasmid>
    </source>
</reference>
<geneLocation type="plasmid" evidence="12 13">
    <name>pSS1-5</name>
</geneLocation>
<keyword evidence="12" id="KW-0614">Plasmid</keyword>
<reference evidence="13" key="1">
    <citation type="submission" date="2024-04" db="EMBL/GenBank/DDBJ databases">
        <title>Phylogenomic analyses of a clade within the roseobacter group suggest taxonomic reassignments of species of the genera Aestuariivita, Citreicella, Loktanella, Nautella, Pelagibaca, Ruegeria, Thalassobius, Thiobacimonas and Tropicibacter, and the proposal o.</title>
        <authorList>
            <person name="Jeon C.O."/>
        </authorList>
    </citation>
    <scope>NUCLEOTIDE SEQUENCE [LARGE SCALE GENOMIC DNA]</scope>
    <source>
        <strain evidence="13">SS1-5</strain>
        <plasmid evidence="13">pSS1-5</plasmid>
    </source>
</reference>
<evidence type="ECO:0000256" key="9">
    <source>
        <dbReference type="ARBA" id="ARBA00023014"/>
    </source>
</evidence>
<dbReference type="InterPro" id="IPR036188">
    <property type="entry name" value="FAD/NAD-bd_sf"/>
</dbReference>
<dbReference type="PANTHER" id="PTHR42917">
    <property type="entry name" value="2,4-DIENOYL-COA REDUCTASE"/>
    <property type="match status" value="1"/>
</dbReference>
<keyword evidence="13" id="KW-1185">Reference proteome</keyword>
<dbReference type="InterPro" id="IPR001155">
    <property type="entry name" value="OxRdtase_FMN_N"/>
</dbReference>
<comment type="cofactor">
    <cofactor evidence="2">
        <name>[4Fe-4S] cluster</name>
        <dbReference type="ChEBI" id="CHEBI:49883"/>
    </cofactor>
</comment>
<feature type="domain" description="FAD/NAD(P)-binding" evidence="11">
    <location>
        <begin position="388"/>
        <end position="622"/>
    </location>
</feature>
<dbReference type="Pfam" id="PF00724">
    <property type="entry name" value="Oxidored_FMN"/>
    <property type="match status" value="1"/>
</dbReference>
<keyword evidence="8" id="KW-0408">Iron</keyword>
<dbReference type="SUPFAM" id="SSF51971">
    <property type="entry name" value="Nucleotide-binding domain"/>
    <property type="match status" value="1"/>
</dbReference>
<dbReference type="KEGG" id="yrh:AABB31_00410"/>
<dbReference type="Gene3D" id="3.50.50.60">
    <property type="entry name" value="FAD/NAD(P)-binding domain"/>
    <property type="match status" value="1"/>
</dbReference>
<gene>
    <name evidence="12" type="ORF">AABB31_00410</name>
</gene>
<dbReference type="EMBL" id="CP151764">
    <property type="protein sequence ID" value="WZU65622.1"/>
    <property type="molecule type" value="Genomic_DNA"/>
</dbReference>
<keyword evidence="9" id="KW-0411">Iron-sulfur</keyword>
<dbReference type="Pfam" id="PF07992">
    <property type="entry name" value="Pyr_redox_2"/>
    <property type="match status" value="1"/>
</dbReference>
<dbReference type="RefSeq" id="WP_342074964.1">
    <property type="nucleotide sequence ID" value="NZ_CP151764.2"/>
</dbReference>
<accession>A0AAN0NIZ4</accession>
<dbReference type="GO" id="GO:0051536">
    <property type="term" value="F:iron-sulfur cluster binding"/>
    <property type="evidence" value="ECO:0007669"/>
    <property type="project" value="UniProtKB-KW"/>
</dbReference>
<dbReference type="InterPro" id="IPR023753">
    <property type="entry name" value="FAD/NAD-binding_dom"/>
</dbReference>
<evidence type="ECO:0000256" key="2">
    <source>
        <dbReference type="ARBA" id="ARBA00001966"/>
    </source>
</evidence>
<evidence type="ECO:0000256" key="1">
    <source>
        <dbReference type="ARBA" id="ARBA00001917"/>
    </source>
</evidence>
<evidence type="ECO:0000256" key="5">
    <source>
        <dbReference type="ARBA" id="ARBA00022643"/>
    </source>
</evidence>
<dbReference type="Proteomes" id="UP001470809">
    <property type="component" value="Plasmid pSS1-5"/>
</dbReference>
<comment type="cofactor">
    <cofactor evidence="1">
        <name>FMN</name>
        <dbReference type="ChEBI" id="CHEBI:58210"/>
    </cofactor>
</comment>
<evidence type="ECO:0000256" key="8">
    <source>
        <dbReference type="ARBA" id="ARBA00023004"/>
    </source>
</evidence>
<evidence type="ECO:0000256" key="4">
    <source>
        <dbReference type="ARBA" id="ARBA00022630"/>
    </source>
</evidence>
<dbReference type="AlphaFoldDB" id="A0AAN0NIZ4"/>
<dbReference type="SUPFAM" id="SSF51395">
    <property type="entry name" value="FMN-linked oxidoreductases"/>
    <property type="match status" value="1"/>
</dbReference>
<name>A0AAN0NIZ4_9RHOB</name>
<evidence type="ECO:0000256" key="3">
    <source>
        <dbReference type="ARBA" id="ARBA00011048"/>
    </source>
</evidence>
<dbReference type="GO" id="GO:0010181">
    <property type="term" value="F:FMN binding"/>
    <property type="evidence" value="ECO:0007669"/>
    <property type="project" value="InterPro"/>
</dbReference>
<evidence type="ECO:0000313" key="12">
    <source>
        <dbReference type="EMBL" id="WZU65622.1"/>
    </source>
</evidence>
<dbReference type="Gene3D" id="3.40.50.720">
    <property type="entry name" value="NAD(P)-binding Rossmann-like Domain"/>
    <property type="match status" value="1"/>
</dbReference>
<protein>
    <submittedName>
        <fullName evidence="12">FAD-dependent oxidoreductase</fullName>
    </submittedName>
</protein>
<organism evidence="12 13">
    <name type="scientific">Yoonia rhodophyticola</name>
    <dbReference type="NCBI Taxonomy" id="3137370"/>
    <lineage>
        <taxon>Bacteria</taxon>
        <taxon>Pseudomonadati</taxon>
        <taxon>Pseudomonadota</taxon>
        <taxon>Alphaproteobacteria</taxon>
        <taxon>Rhodobacterales</taxon>
        <taxon>Paracoccaceae</taxon>
        <taxon>Yoonia</taxon>
    </lineage>
</organism>
<keyword evidence="6" id="KW-0479">Metal-binding</keyword>
<keyword evidence="4" id="KW-0285">Flavoprotein</keyword>
<dbReference type="InterPro" id="IPR013785">
    <property type="entry name" value="Aldolase_TIM"/>
</dbReference>
<feature type="domain" description="NADH:flavin oxidoreductase/NADH oxidase N-terminal" evidence="10">
    <location>
        <begin position="6"/>
        <end position="336"/>
    </location>
</feature>
<proteinExistence type="inferred from homology"/>
<dbReference type="PANTHER" id="PTHR42917:SF2">
    <property type="entry name" value="2,4-DIENOYL-COA REDUCTASE [(2E)-ENOYL-COA-PRODUCING]"/>
    <property type="match status" value="1"/>
</dbReference>
<keyword evidence="7" id="KW-0560">Oxidoreductase</keyword>
<dbReference type="Gene3D" id="3.20.20.70">
    <property type="entry name" value="Aldolase class I"/>
    <property type="match status" value="1"/>
</dbReference>
<evidence type="ECO:0000256" key="7">
    <source>
        <dbReference type="ARBA" id="ARBA00023002"/>
    </source>
</evidence>
<comment type="similarity">
    <text evidence="3">In the N-terminal section; belongs to the NADH:flavin oxidoreductase/NADH oxidase family.</text>
</comment>
<evidence type="ECO:0000313" key="13">
    <source>
        <dbReference type="Proteomes" id="UP001470809"/>
    </source>
</evidence>
<dbReference type="GO" id="GO:0046872">
    <property type="term" value="F:metal ion binding"/>
    <property type="evidence" value="ECO:0007669"/>
    <property type="project" value="UniProtKB-KW"/>
</dbReference>
<dbReference type="GO" id="GO:0016491">
    <property type="term" value="F:oxidoreductase activity"/>
    <property type="evidence" value="ECO:0007669"/>
    <property type="project" value="UniProtKB-KW"/>
</dbReference>
<dbReference type="PRINTS" id="PR00368">
    <property type="entry name" value="FADPNR"/>
</dbReference>
<sequence>MSYDLLFEPVKIGPVTAPNRFFAAPHATGHGFSLPAGSTALRAMKAEGGWGTVAVQITEVSNNSDMANHPIERIWDDVYLDQHAKQVEAIKAHGSLAAIELAHGGMRARNFATGVPVIGPSDLPILRAELPVQAKAMDKSDIREFRRAHKKAAQNAKDVGYDILYVYAAHDISLLSHFLSRRTNFRSDEYGGSLENRARLLREILEDTLELAEGERAVALRFAVHEPGAKHAMTYDGEGREVVEMLADLPDLWDVNISGWSADSATSRFTEQGYQLEFTSFVKQVTNKPVVGVGRFTSPDTMASVIKSGKLDLIGGARPSIADPFLPNKIKENRVEEIRECVGCNICVSMDAYGVPLRCTQNPTIGEEWRRGWHPEIVGQANKQETSLIVGAGPAGLECALTLAKAGHQVTLADAADEVGGRALLEGGLPGLHGYRRVIDYRLWNLQQRGNVDIYTASPLEAGDLGDFGADNIIFATGASWRCDGVGRSNFDAVDWASGTNVLTPADIIAGKVPDGPVVVYDDDHFYMASVLAEHLHAKGCDVTYVTPLESVASWTAYTLEQRSIIGRFKSLGISMHVNSTFRDYRAGVVTVEDAYACDSEKRFEASALIFVGARTPNKALYEGFAQSQPDSRAFLIGDCLVPGMIQAAIHSGHRVAKELIDDGVVPFKLEKPIAAE</sequence>
<dbReference type="InterPro" id="IPR051793">
    <property type="entry name" value="NADH:flavin_oxidoreductase"/>
</dbReference>
<keyword evidence="5" id="KW-0288">FMN</keyword>